<protein>
    <recommendedName>
        <fullName evidence="5">TIR domain-containing protein</fullName>
    </recommendedName>
</protein>
<feature type="repeat" description="WD" evidence="3">
    <location>
        <begin position="673"/>
        <end position="705"/>
    </location>
</feature>
<feature type="repeat" description="WD" evidence="3">
    <location>
        <begin position="570"/>
        <end position="603"/>
    </location>
</feature>
<dbReference type="SUPFAM" id="SSF50978">
    <property type="entry name" value="WD40 repeat-like"/>
    <property type="match status" value="2"/>
</dbReference>
<dbReference type="InterPro" id="IPR011990">
    <property type="entry name" value="TPR-like_helical_dom_sf"/>
</dbReference>
<dbReference type="InterPro" id="IPR015943">
    <property type="entry name" value="WD40/YVTN_repeat-like_dom_sf"/>
</dbReference>
<dbReference type="InterPro" id="IPR001680">
    <property type="entry name" value="WD40_rpt"/>
</dbReference>
<evidence type="ECO:0000256" key="2">
    <source>
        <dbReference type="ARBA" id="ARBA00022737"/>
    </source>
</evidence>
<feature type="repeat" description="WD" evidence="3">
    <location>
        <begin position="485"/>
        <end position="526"/>
    </location>
</feature>
<dbReference type="Gene3D" id="3.40.50.10140">
    <property type="entry name" value="Toll/interleukin-1 receptor homology (TIR) domain"/>
    <property type="match status" value="1"/>
</dbReference>
<dbReference type="AlphaFoldDB" id="A0A6V8K6N8"/>
<reference evidence="6 7" key="2">
    <citation type="submission" date="2020-03" db="EMBL/GenBank/DDBJ databases">
        <authorList>
            <person name="Ichikawa N."/>
            <person name="Kimura A."/>
            <person name="Kitahashi Y."/>
            <person name="Uohara A."/>
        </authorList>
    </citation>
    <scope>NUCLEOTIDE SEQUENCE [LARGE SCALE GENOMIC DNA]</scope>
    <source>
        <strain evidence="6 7">NBRC 108639</strain>
    </source>
</reference>
<feature type="domain" description="TIR" evidence="5">
    <location>
        <begin position="6"/>
        <end position="171"/>
    </location>
</feature>
<keyword evidence="7" id="KW-1185">Reference proteome</keyword>
<feature type="repeat" description="WD" evidence="3">
    <location>
        <begin position="771"/>
        <end position="805"/>
    </location>
</feature>
<dbReference type="GO" id="GO:0007165">
    <property type="term" value="P:signal transduction"/>
    <property type="evidence" value="ECO:0007669"/>
    <property type="project" value="InterPro"/>
</dbReference>
<comment type="caution">
    <text evidence="6">The sequence shown here is derived from an EMBL/GenBank/DDBJ whole genome shotgun (WGS) entry which is preliminary data.</text>
</comment>
<accession>A0A6V8K6N8</accession>
<gene>
    <name evidence="6" type="ORF">Phou_015970</name>
</gene>
<proteinExistence type="predicted"/>
<evidence type="ECO:0000256" key="1">
    <source>
        <dbReference type="ARBA" id="ARBA00022574"/>
    </source>
</evidence>
<dbReference type="InterPro" id="IPR036322">
    <property type="entry name" value="WD40_repeat_dom_sf"/>
</dbReference>
<dbReference type="Pfam" id="PF00400">
    <property type="entry name" value="WD40"/>
    <property type="match status" value="6"/>
</dbReference>
<keyword evidence="2" id="KW-0677">Repeat</keyword>
<feature type="repeat" description="WD" evidence="3">
    <location>
        <begin position="859"/>
        <end position="881"/>
    </location>
</feature>
<dbReference type="SMART" id="SM00320">
    <property type="entry name" value="WD40"/>
    <property type="match status" value="11"/>
</dbReference>
<reference evidence="6 7" key="1">
    <citation type="submission" date="2020-03" db="EMBL/GenBank/DDBJ databases">
        <title>Whole genome shotgun sequence of Phytohabitans houttuyneae NBRC 108639.</title>
        <authorList>
            <person name="Komaki H."/>
            <person name="Tamura T."/>
        </authorList>
    </citation>
    <scope>NUCLEOTIDE SEQUENCE [LARGE SCALE GENOMIC DNA]</scope>
    <source>
        <strain evidence="6 7">NBRC 108639</strain>
    </source>
</reference>
<dbReference type="CDD" id="cd00200">
    <property type="entry name" value="WD40"/>
    <property type="match status" value="1"/>
</dbReference>
<keyword evidence="4" id="KW-1133">Transmembrane helix</keyword>
<organism evidence="6 7">
    <name type="scientific">Phytohabitans houttuyneae</name>
    <dbReference type="NCBI Taxonomy" id="1076126"/>
    <lineage>
        <taxon>Bacteria</taxon>
        <taxon>Bacillati</taxon>
        <taxon>Actinomycetota</taxon>
        <taxon>Actinomycetes</taxon>
        <taxon>Micromonosporales</taxon>
        <taxon>Micromonosporaceae</taxon>
    </lineage>
</organism>
<feature type="transmembrane region" description="Helical" evidence="4">
    <location>
        <begin position="196"/>
        <end position="217"/>
    </location>
</feature>
<evidence type="ECO:0000256" key="4">
    <source>
        <dbReference type="SAM" id="Phobius"/>
    </source>
</evidence>
<keyword evidence="4" id="KW-0472">Membrane</keyword>
<dbReference type="InterPro" id="IPR019775">
    <property type="entry name" value="WD40_repeat_CS"/>
</dbReference>
<dbReference type="SUPFAM" id="SSF52200">
    <property type="entry name" value="Toll/Interleukin receptor TIR domain"/>
    <property type="match status" value="1"/>
</dbReference>
<dbReference type="PROSITE" id="PS50294">
    <property type="entry name" value="WD_REPEATS_REGION"/>
    <property type="match status" value="4"/>
</dbReference>
<name>A0A6V8K6N8_9ACTN</name>
<evidence type="ECO:0000256" key="3">
    <source>
        <dbReference type="PROSITE-ProRule" id="PRU00221"/>
    </source>
</evidence>
<dbReference type="InterPro" id="IPR035897">
    <property type="entry name" value="Toll_tir_struct_dom_sf"/>
</dbReference>
<dbReference type="Proteomes" id="UP000482800">
    <property type="component" value="Unassembled WGS sequence"/>
</dbReference>
<dbReference type="Gene3D" id="2.130.10.10">
    <property type="entry name" value="YVTN repeat-like/Quinoprotein amine dehydrogenase"/>
    <property type="match status" value="3"/>
</dbReference>
<dbReference type="RefSeq" id="WP_173054812.1">
    <property type="nucleotide sequence ID" value="NZ_BAABGO010000075.1"/>
</dbReference>
<dbReference type="Pfam" id="PF13676">
    <property type="entry name" value="TIR_2"/>
    <property type="match status" value="1"/>
</dbReference>
<keyword evidence="4" id="KW-0812">Transmembrane</keyword>
<dbReference type="PROSITE" id="PS00678">
    <property type="entry name" value="WD_REPEATS_1"/>
    <property type="match status" value="1"/>
</dbReference>
<dbReference type="PROSITE" id="PS50082">
    <property type="entry name" value="WD_REPEATS_2"/>
    <property type="match status" value="7"/>
</dbReference>
<evidence type="ECO:0000313" key="6">
    <source>
        <dbReference type="EMBL" id="GFJ77417.1"/>
    </source>
</evidence>
<keyword evidence="1 3" id="KW-0853">WD repeat</keyword>
<dbReference type="SMART" id="SM00255">
    <property type="entry name" value="TIR"/>
    <property type="match status" value="1"/>
</dbReference>
<dbReference type="EMBL" id="BLPF01000001">
    <property type="protein sequence ID" value="GFJ77417.1"/>
    <property type="molecule type" value="Genomic_DNA"/>
</dbReference>
<evidence type="ECO:0000259" key="5">
    <source>
        <dbReference type="SMART" id="SM00255"/>
    </source>
</evidence>
<feature type="repeat" description="WD" evidence="3">
    <location>
        <begin position="806"/>
        <end position="847"/>
    </location>
</feature>
<dbReference type="SUPFAM" id="SSF48452">
    <property type="entry name" value="TPR-like"/>
    <property type="match status" value="1"/>
</dbReference>
<dbReference type="PANTHER" id="PTHR44019:SF8">
    <property type="entry name" value="POC1 CENTRIOLAR PROTEIN HOMOLOG"/>
    <property type="match status" value="1"/>
</dbReference>
<evidence type="ECO:0000313" key="7">
    <source>
        <dbReference type="Proteomes" id="UP000482800"/>
    </source>
</evidence>
<dbReference type="InterPro" id="IPR050505">
    <property type="entry name" value="WDR55/POC1"/>
</dbReference>
<dbReference type="InterPro" id="IPR000157">
    <property type="entry name" value="TIR_dom"/>
</dbReference>
<dbReference type="PANTHER" id="PTHR44019">
    <property type="entry name" value="WD REPEAT-CONTAINING PROTEIN 55"/>
    <property type="match status" value="1"/>
</dbReference>
<feature type="repeat" description="WD" evidence="3">
    <location>
        <begin position="527"/>
        <end position="559"/>
    </location>
</feature>
<sequence>MEAVFRYDAFISYSHAADDLLAPAIHRALHQIARPRYRIRALRVYRDKTTLEITASLWPTIERALADSRYLILLASPDAAASPWVTKEVQWWLDHRSIDTLLIAVTDGQFAWDAAGGDFDWDATTALPTILAGRFPHEPLCADFRFARTTDQLSQRHGHFRTEAVRLASAVHGRPMDDLESEDIRLDRARRRRRRVVRFILAMLTVTVTVLGGVAWVQRDSARRNANLAYDRLASLLASQSTTSTASLRDPQRALLLALTAADMRATEATRTALYEALQAQPYLDRILTGHSADKFFSSSPSASSGISDLEYDKETGDLFSAGDDGKIIRWKPATGRRQVLGTPHYLNRGGIQDLALSRDGARLASTGVGNSAVWDLATGMPSLGPGGRLDGQLVAFDASGRLGLLTCPTSCVSGGVEFTVWDPATWRRVWSLRYPRYVMATTMSGTVLAGSGCLQDGAIGNDTCAQGFIQLWDTSTGKAIGGPLVAGGKEIMAVDFSADGSRILAGTRGGQIQLWDVANRRLSASWQGHRGMVRAVRFSPDGAHVATAGQDGRATVWNASDLRARPRTFSAYDSPVTALAFSPDGQQLATGNQLNVITLWSLGIDTHTGSSFHVADSEPRSVAVSPDGKNIVLGGGDGIVTVVDRQTRQTTKRFAVAPVCPHSLEQFKGPYHPCYLNVLKFSPDGRVLLAASSSGNIARWDTSTWTALGDPLDAAVPCRSLICDGRTLTAKGLAFSPDLGTVAVGANGQIWVWDLNARKLRHTLPAHDDVTTLAVSSDGQLLAAGGKDKTILLWDLRDGHRVGDPMRHEGEITALAFQPKHHRLASNGTDNTVRLWNTDAQRQVAALRNDSANYEPGLAFSPDGTYLATTTTNYRLALWDAATLAAFPRFTEPASIMAITFDPVRPELISVAKGSGSHAPTSVTTRGYDLAEWQHRACHIVPRNLDYHLIETYTLGKTQVCPDVAVDGSVVRHWLDVAQSRLNTKDASGTSSAYREATRLARLDDNDDPELANLVCLHGAVSRYPREVLPACDHAVALSPDSGPIRNSRAIARSLAGDRTGAVADLEFFLDWANNSGLFNPTTIRFSVGTLDDQAVPKRQAWIAELRRDANPFTATELAAAWMEYLQDQGGNTYQTCPVEVGGRVEWVQRPTGC</sequence>